<evidence type="ECO:0000313" key="2">
    <source>
        <dbReference type="EMBL" id="EGZ18480.1"/>
    </source>
</evidence>
<keyword evidence="1" id="KW-0472">Membrane</keyword>
<name>G4ZF49_PHYSP</name>
<gene>
    <name evidence="2" type="ORF">PHYSODRAFT_497952</name>
</gene>
<proteinExistence type="predicted"/>
<dbReference type="InParanoid" id="G4ZF49"/>
<dbReference type="GeneID" id="20657499"/>
<dbReference type="Proteomes" id="UP000002640">
    <property type="component" value="Unassembled WGS sequence"/>
</dbReference>
<feature type="transmembrane region" description="Helical" evidence="1">
    <location>
        <begin position="12"/>
        <end position="32"/>
    </location>
</feature>
<protein>
    <submittedName>
        <fullName evidence="2">Uncharacterized protein</fullName>
    </submittedName>
</protein>
<dbReference type="RefSeq" id="XP_009527538.1">
    <property type="nucleotide sequence ID" value="XM_009529243.1"/>
</dbReference>
<keyword evidence="1" id="KW-0812">Transmembrane</keyword>
<dbReference type="AlphaFoldDB" id="G4ZF49"/>
<sequence>MPSSNAIRGPTVIPLLKLLLIASATGLIFHVITRRASGASLLLKCRYRMISSNRWRAIYLPKVPFGTAPCAFVAQ</sequence>
<dbReference type="EMBL" id="JH159154">
    <property type="protein sequence ID" value="EGZ18480.1"/>
    <property type="molecule type" value="Genomic_DNA"/>
</dbReference>
<evidence type="ECO:0000313" key="3">
    <source>
        <dbReference type="Proteomes" id="UP000002640"/>
    </source>
</evidence>
<organism evidence="2 3">
    <name type="scientific">Phytophthora sojae (strain P6497)</name>
    <name type="common">Soybean stem and root rot agent</name>
    <name type="synonym">Phytophthora megasperma f. sp. glycines</name>
    <dbReference type="NCBI Taxonomy" id="1094619"/>
    <lineage>
        <taxon>Eukaryota</taxon>
        <taxon>Sar</taxon>
        <taxon>Stramenopiles</taxon>
        <taxon>Oomycota</taxon>
        <taxon>Peronosporomycetes</taxon>
        <taxon>Peronosporales</taxon>
        <taxon>Peronosporaceae</taxon>
        <taxon>Phytophthora</taxon>
    </lineage>
</organism>
<accession>G4ZF49</accession>
<keyword evidence="1" id="KW-1133">Transmembrane helix</keyword>
<keyword evidence="3" id="KW-1185">Reference proteome</keyword>
<dbReference type="KEGG" id="psoj:PHYSODRAFT_497952"/>
<evidence type="ECO:0000256" key="1">
    <source>
        <dbReference type="SAM" id="Phobius"/>
    </source>
</evidence>
<reference evidence="2 3" key="1">
    <citation type="journal article" date="2006" name="Science">
        <title>Phytophthora genome sequences uncover evolutionary origins and mechanisms of pathogenesis.</title>
        <authorList>
            <person name="Tyler B.M."/>
            <person name="Tripathy S."/>
            <person name="Zhang X."/>
            <person name="Dehal P."/>
            <person name="Jiang R.H."/>
            <person name="Aerts A."/>
            <person name="Arredondo F.D."/>
            <person name="Baxter L."/>
            <person name="Bensasson D."/>
            <person name="Beynon J.L."/>
            <person name="Chapman J."/>
            <person name="Damasceno C.M."/>
            <person name="Dorrance A.E."/>
            <person name="Dou D."/>
            <person name="Dickerman A.W."/>
            <person name="Dubchak I.L."/>
            <person name="Garbelotto M."/>
            <person name="Gijzen M."/>
            <person name="Gordon S.G."/>
            <person name="Govers F."/>
            <person name="Grunwald N.J."/>
            <person name="Huang W."/>
            <person name="Ivors K.L."/>
            <person name="Jones R.W."/>
            <person name="Kamoun S."/>
            <person name="Krampis K."/>
            <person name="Lamour K.H."/>
            <person name="Lee M.K."/>
            <person name="McDonald W.H."/>
            <person name="Medina M."/>
            <person name="Meijer H.J."/>
            <person name="Nordberg E.K."/>
            <person name="Maclean D.J."/>
            <person name="Ospina-Giraldo M.D."/>
            <person name="Morris P.F."/>
            <person name="Phuntumart V."/>
            <person name="Putnam N.H."/>
            <person name="Rash S."/>
            <person name="Rose J.K."/>
            <person name="Sakihama Y."/>
            <person name="Salamov A.A."/>
            <person name="Savidor A."/>
            <person name="Scheuring C.F."/>
            <person name="Smith B.M."/>
            <person name="Sobral B.W."/>
            <person name="Terry A."/>
            <person name="Torto-Alalibo T.A."/>
            <person name="Win J."/>
            <person name="Xu Z."/>
            <person name="Zhang H."/>
            <person name="Grigoriev I.V."/>
            <person name="Rokhsar D.S."/>
            <person name="Boore J.L."/>
        </authorList>
    </citation>
    <scope>NUCLEOTIDE SEQUENCE [LARGE SCALE GENOMIC DNA]</scope>
    <source>
        <strain evidence="2 3">P6497</strain>
    </source>
</reference>